<protein>
    <submittedName>
        <fullName evidence="2">Uncharacterized protein</fullName>
    </submittedName>
</protein>
<evidence type="ECO:0000313" key="2">
    <source>
        <dbReference type="EMBL" id="RPA84301.1"/>
    </source>
</evidence>
<name>A0A3N4IJF3_ASCIM</name>
<evidence type="ECO:0000313" key="3">
    <source>
        <dbReference type="Proteomes" id="UP000275078"/>
    </source>
</evidence>
<sequence length="444" mass="51521">MWAVCLVDHSFNRIATPLLYRSIVLSVIPTRLLLRTLLDRPDLGNYTLSLAAYDEARFIPSIRFQGESELNYEHNPYFAPEDLELGREMTILAGERFGMIKGWQDQCDDDADIARSSRQPWLWVFILFYYLPNLRHFELTPSDVFENALSITESVLNGWLNTDSHTLLAAPRCLSSITSVRRRACAYAWEFSNDRQSASKLIHPILCTPKLRHLTIDNAEFHDARTYSHWYTEHFDVEPELDPKNTAYFHILYTKNFMSNLEILEMHGSHFSRAGLRAVFERTPHLRVVKLGVADGQVNWSDDHFSRDADMNFSAAFALLRNTLEELEMYDGYSQTFITQMDNYGWVGDLSQFAKLRRLKLDDHFWTLPNDVKGSSADYLPDHLDYLQLLTDCGGVLYQGVYDKKVNGAKVSTRRGQPPDPYLILWDEEEEDDSEKDQQTEDEW</sequence>
<reference evidence="2 3" key="1">
    <citation type="journal article" date="2018" name="Nat. Ecol. Evol.">
        <title>Pezizomycetes genomes reveal the molecular basis of ectomycorrhizal truffle lifestyle.</title>
        <authorList>
            <person name="Murat C."/>
            <person name="Payen T."/>
            <person name="Noel B."/>
            <person name="Kuo A."/>
            <person name="Morin E."/>
            <person name="Chen J."/>
            <person name="Kohler A."/>
            <person name="Krizsan K."/>
            <person name="Balestrini R."/>
            <person name="Da Silva C."/>
            <person name="Montanini B."/>
            <person name="Hainaut M."/>
            <person name="Levati E."/>
            <person name="Barry K.W."/>
            <person name="Belfiori B."/>
            <person name="Cichocki N."/>
            <person name="Clum A."/>
            <person name="Dockter R.B."/>
            <person name="Fauchery L."/>
            <person name="Guy J."/>
            <person name="Iotti M."/>
            <person name="Le Tacon F."/>
            <person name="Lindquist E.A."/>
            <person name="Lipzen A."/>
            <person name="Malagnac F."/>
            <person name="Mello A."/>
            <person name="Molinier V."/>
            <person name="Miyauchi S."/>
            <person name="Poulain J."/>
            <person name="Riccioni C."/>
            <person name="Rubini A."/>
            <person name="Sitrit Y."/>
            <person name="Splivallo R."/>
            <person name="Traeger S."/>
            <person name="Wang M."/>
            <person name="Zifcakova L."/>
            <person name="Wipf D."/>
            <person name="Zambonelli A."/>
            <person name="Paolocci F."/>
            <person name="Nowrousian M."/>
            <person name="Ottonello S."/>
            <person name="Baldrian P."/>
            <person name="Spatafora J.W."/>
            <person name="Henrissat B."/>
            <person name="Nagy L.G."/>
            <person name="Aury J.M."/>
            <person name="Wincker P."/>
            <person name="Grigoriev I.V."/>
            <person name="Bonfante P."/>
            <person name="Martin F.M."/>
        </authorList>
    </citation>
    <scope>NUCLEOTIDE SEQUENCE [LARGE SCALE GENOMIC DNA]</scope>
    <source>
        <strain evidence="2 3">RN42</strain>
    </source>
</reference>
<evidence type="ECO:0000256" key="1">
    <source>
        <dbReference type="SAM" id="MobiDB-lite"/>
    </source>
</evidence>
<feature type="compositionally biased region" description="Acidic residues" evidence="1">
    <location>
        <begin position="426"/>
        <end position="444"/>
    </location>
</feature>
<proteinExistence type="predicted"/>
<gene>
    <name evidence="2" type="ORF">BJ508DRAFT_374296</name>
</gene>
<keyword evidence="3" id="KW-1185">Reference proteome</keyword>
<dbReference type="OrthoDB" id="2520703at2759"/>
<dbReference type="AlphaFoldDB" id="A0A3N4IJF3"/>
<accession>A0A3N4IJF3</accession>
<dbReference type="Proteomes" id="UP000275078">
    <property type="component" value="Unassembled WGS sequence"/>
</dbReference>
<feature type="region of interest" description="Disordered" evidence="1">
    <location>
        <begin position="411"/>
        <end position="444"/>
    </location>
</feature>
<organism evidence="2 3">
    <name type="scientific">Ascobolus immersus RN42</name>
    <dbReference type="NCBI Taxonomy" id="1160509"/>
    <lineage>
        <taxon>Eukaryota</taxon>
        <taxon>Fungi</taxon>
        <taxon>Dikarya</taxon>
        <taxon>Ascomycota</taxon>
        <taxon>Pezizomycotina</taxon>
        <taxon>Pezizomycetes</taxon>
        <taxon>Pezizales</taxon>
        <taxon>Ascobolaceae</taxon>
        <taxon>Ascobolus</taxon>
    </lineage>
</organism>
<dbReference type="EMBL" id="ML119659">
    <property type="protein sequence ID" value="RPA84301.1"/>
    <property type="molecule type" value="Genomic_DNA"/>
</dbReference>